<dbReference type="EMBL" id="ABJL02000008">
    <property type="protein sequence ID" value="EDV03116.1"/>
    <property type="molecule type" value="Genomic_DNA"/>
</dbReference>
<dbReference type="OrthoDB" id="9941545at2"/>
<proteinExistence type="predicted"/>
<gene>
    <name evidence="1" type="ORF">BACINT_02229</name>
</gene>
<accession>B3CD55</accession>
<organism evidence="1 2">
    <name type="scientific">Bacteroides intestinalis DSM 17393</name>
    <dbReference type="NCBI Taxonomy" id="471870"/>
    <lineage>
        <taxon>Bacteria</taxon>
        <taxon>Pseudomonadati</taxon>
        <taxon>Bacteroidota</taxon>
        <taxon>Bacteroidia</taxon>
        <taxon>Bacteroidales</taxon>
        <taxon>Bacteroidaceae</taxon>
        <taxon>Bacteroides</taxon>
    </lineage>
</organism>
<sequence>MYFPLEINEQLASAMRAAAEFKVEVEKIIECVCVDENGETVDDKNDYEKMSDTICEMMVRIGHTMGNMITEIALDEVRKLNPNNNRLNLESHVSE</sequence>
<evidence type="ECO:0000313" key="2">
    <source>
        <dbReference type="Proteomes" id="UP000004596"/>
    </source>
</evidence>
<reference evidence="1 2" key="2">
    <citation type="submission" date="2008-04" db="EMBL/GenBank/DDBJ databases">
        <authorList>
            <person name="Fulton L."/>
            <person name="Clifton S."/>
            <person name="Fulton B."/>
            <person name="Xu J."/>
            <person name="Minx P."/>
            <person name="Pepin K.H."/>
            <person name="Johnson M."/>
            <person name="Thiruvilangam P."/>
            <person name="Bhonagiri V."/>
            <person name="Nash W.E."/>
            <person name="Mardis E.R."/>
            <person name="Wilson R.K."/>
        </authorList>
    </citation>
    <scope>NUCLEOTIDE SEQUENCE [LARGE SCALE GENOMIC DNA]</scope>
    <source>
        <strain evidence="1 2">DSM 17393</strain>
    </source>
</reference>
<protein>
    <submittedName>
        <fullName evidence="1">Uncharacterized protein</fullName>
    </submittedName>
</protein>
<comment type="caution">
    <text evidence="1">The sequence shown here is derived from an EMBL/GenBank/DDBJ whole genome shotgun (WGS) entry which is preliminary data.</text>
</comment>
<evidence type="ECO:0000313" key="1">
    <source>
        <dbReference type="EMBL" id="EDV03116.1"/>
    </source>
</evidence>
<dbReference type="Proteomes" id="UP000004596">
    <property type="component" value="Unassembled WGS sequence"/>
</dbReference>
<dbReference type="AlphaFoldDB" id="B3CD55"/>
<name>B3CD55_9BACE</name>
<reference evidence="1 2" key="1">
    <citation type="submission" date="2008-04" db="EMBL/GenBank/DDBJ databases">
        <title>Draft genome sequence of Bacteroides intestinalis (DSM 17393).</title>
        <authorList>
            <person name="Sudarsanam P."/>
            <person name="Ley R."/>
            <person name="Guruge J."/>
            <person name="Turnbaugh P.J."/>
            <person name="Mahowald M."/>
            <person name="Liep D."/>
            <person name="Gordon J."/>
        </authorList>
    </citation>
    <scope>NUCLEOTIDE SEQUENCE [LARGE SCALE GENOMIC DNA]</scope>
    <source>
        <strain evidence="1 2">DSM 17393</strain>
    </source>
</reference>
<dbReference type="GeneID" id="26159601"/>
<dbReference type="RefSeq" id="WP_007662813.1">
    <property type="nucleotide sequence ID" value="NZ_ABJL02000008.1"/>
</dbReference>
<dbReference type="STRING" id="471870.BACINT_02229"/>